<organism evidence="2 3">
    <name type="scientific">Longispora fulva</name>
    <dbReference type="NCBI Taxonomy" id="619741"/>
    <lineage>
        <taxon>Bacteria</taxon>
        <taxon>Bacillati</taxon>
        <taxon>Actinomycetota</taxon>
        <taxon>Actinomycetes</taxon>
        <taxon>Micromonosporales</taxon>
        <taxon>Micromonosporaceae</taxon>
        <taxon>Longispora</taxon>
    </lineage>
</organism>
<evidence type="ECO:0000313" key="2">
    <source>
        <dbReference type="EMBL" id="MBG6139035.1"/>
    </source>
</evidence>
<comment type="caution">
    <text evidence="2">The sequence shown here is derived from an EMBL/GenBank/DDBJ whole genome shotgun (WGS) entry which is preliminary data.</text>
</comment>
<dbReference type="EMBL" id="JADOUF010000001">
    <property type="protein sequence ID" value="MBG6139035.1"/>
    <property type="molecule type" value="Genomic_DNA"/>
</dbReference>
<name>A0A8J7KHV2_9ACTN</name>
<keyword evidence="3" id="KW-1185">Reference proteome</keyword>
<dbReference type="AlphaFoldDB" id="A0A8J7KHV2"/>
<evidence type="ECO:0000313" key="3">
    <source>
        <dbReference type="Proteomes" id="UP000622552"/>
    </source>
</evidence>
<protein>
    <submittedName>
        <fullName evidence="2">Uncharacterized protein</fullName>
    </submittedName>
</protein>
<dbReference type="Proteomes" id="UP000622552">
    <property type="component" value="Unassembled WGS sequence"/>
</dbReference>
<sequence length="246" mass="27021">MDDGNLRRTWILFHCRPASEIRGSSTCRQGPTWSPVFPNRVADQLGQVGRQRVYLFLRQSAHGTGLITTSHQPTNPVRESCDVDDSHDPLIDIPTHRLATQSNLEGPVRQRSQAQRPLRIPLHPHRTVPQLPRPLLPARVPIAVEMAETGVRQGPLTPGPRDLHSQDVLLPRLGPPTIVHPPATGFPIKPIMRLRKVPHPGSIGDTGPALRGPVSRDSRGQGVQDPLAVLGQLVLAHPADRPQRGQ</sequence>
<gene>
    <name evidence="2" type="ORF">IW245_005229</name>
</gene>
<feature type="region of interest" description="Disordered" evidence="1">
    <location>
        <begin position="198"/>
        <end position="226"/>
    </location>
</feature>
<reference evidence="2" key="1">
    <citation type="submission" date="2020-11" db="EMBL/GenBank/DDBJ databases">
        <title>Sequencing the genomes of 1000 actinobacteria strains.</title>
        <authorList>
            <person name="Klenk H.-P."/>
        </authorList>
    </citation>
    <scope>NUCLEOTIDE SEQUENCE</scope>
    <source>
        <strain evidence="2">DSM 45356</strain>
    </source>
</reference>
<evidence type="ECO:0000256" key="1">
    <source>
        <dbReference type="SAM" id="MobiDB-lite"/>
    </source>
</evidence>
<accession>A0A8J7KHV2</accession>
<proteinExistence type="predicted"/>